<dbReference type="InterPro" id="IPR013154">
    <property type="entry name" value="ADH-like_N"/>
</dbReference>
<name>F4QP76_9CAUL</name>
<evidence type="ECO:0000256" key="2">
    <source>
        <dbReference type="ARBA" id="ARBA00023002"/>
    </source>
</evidence>
<dbReference type="PANTHER" id="PTHR48106:SF8">
    <property type="entry name" value="OS02G0805600 PROTEIN"/>
    <property type="match status" value="1"/>
</dbReference>
<dbReference type="SUPFAM" id="SSF50129">
    <property type="entry name" value="GroES-like"/>
    <property type="match status" value="1"/>
</dbReference>
<dbReference type="InterPro" id="IPR011032">
    <property type="entry name" value="GroES-like_sf"/>
</dbReference>
<dbReference type="Gene3D" id="3.90.180.10">
    <property type="entry name" value="Medium-chain alcohol dehydrogenases, catalytic domain"/>
    <property type="match status" value="1"/>
</dbReference>
<sequence length="344" mass="36327">MDHFMRVMSVRGDGANPSDLYMSEAPRPETGPGSVLIRTSHAGVNRPDILQRRGLYPPPPGAAPGLGLEVSGWIEAIKPALPPPSSSEAVGQLTFSDDVAWRVGDPVCALVNGGGYAEYVAVDLRHLLPIPAGWSMAQAASLPEAALTVYANLIEHGGLQPGETVLVHGGNSGIGAMTIQMGKAWGAKVIATARGTDKCEFAKSLGADLVIDTATEEDFVAAVKGAGGADVVLDIVAGDYVAKNLLCLNMKGRMVQVGTGRSPVVELDLRRVMQKQAVITGSMLRPRSSDEKARLTAKVHEKVWPLIEAGRINPVLAETFAFEDAAKAHAWMDESHCGKVVLKI</sequence>
<dbReference type="STRING" id="715226.ABI_25480"/>
<dbReference type="EMBL" id="GL883078">
    <property type="protein sequence ID" value="EGF91134.1"/>
    <property type="molecule type" value="Genomic_DNA"/>
</dbReference>
<dbReference type="InterPro" id="IPR036291">
    <property type="entry name" value="NAD(P)-bd_dom_sf"/>
</dbReference>
<dbReference type="InterPro" id="IPR013149">
    <property type="entry name" value="ADH-like_C"/>
</dbReference>
<dbReference type="GO" id="GO:0070402">
    <property type="term" value="F:NADPH binding"/>
    <property type="evidence" value="ECO:0007669"/>
    <property type="project" value="TreeGrafter"/>
</dbReference>
<proteinExistence type="predicted"/>
<dbReference type="eggNOG" id="COG0604">
    <property type="taxonomic scope" value="Bacteria"/>
</dbReference>
<dbReference type="CDD" id="cd05276">
    <property type="entry name" value="p53_inducible_oxidoreductase"/>
    <property type="match status" value="1"/>
</dbReference>
<accession>F4QP76</accession>
<dbReference type="NCBIfam" id="TIGR02824">
    <property type="entry name" value="quinone_pig3"/>
    <property type="match status" value="1"/>
</dbReference>
<evidence type="ECO:0000259" key="3">
    <source>
        <dbReference type="SMART" id="SM00829"/>
    </source>
</evidence>
<keyword evidence="5" id="KW-1185">Reference proteome</keyword>
<dbReference type="HOGENOM" id="CLU_026673_3_4_5"/>
<dbReference type="InterPro" id="IPR020843">
    <property type="entry name" value="ER"/>
</dbReference>
<evidence type="ECO:0000313" key="5">
    <source>
        <dbReference type="Proteomes" id="UP000006512"/>
    </source>
</evidence>
<dbReference type="Pfam" id="PF08240">
    <property type="entry name" value="ADH_N"/>
    <property type="match status" value="1"/>
</dbReference>
<dbReference type="Proteomes" id="UP000006512">
    <property type="component" value="Unassembled WGS sequence"/>
</dbReference>
<dbReference type="PANTHER" id="PTHR48106">
    <property type="entry name" value="QUINONE OXIDOREDUCTASE PIG3-RELATED"/>
    <property type="match status" value="1"/>
</dbReference>
<dbReference type="SMART" id="SM00829">
    <property type="entry name" value="PKS_ER"/>
    <property type="match status" value="1"/>
</dbReference>
<dbReference type="SUPFAM" id="SSF51735">
    <property type="entry name" value="NAD(P)-binding Rossmann-fold domains"/>
    <property type="match status" value="1"/>
</dbReference>
<organism evidence="4 5">
    <name type="scientific">Asticcacaulis biprosthecium C19</name>
    <dbReference type="NCBI Taxonomy" id="715226"/>
    <lineage>
        <taxon>Bacteria</taxon>
        <taxon>Pseudomonadati</taxon>
        <taxon>Pseudomonadota</taxon>
        <taxon>Alphaproteobacteria</taxon>
        <taxon>Caulobacterales</taxon>
        <taxon>Caulobacteraceae</taxon>
        <taxon>Asticcacaulis</taxon>
    </lineage>
</organism>
<evidence type="ECO:0000256" key="1">
    <source>
        <dbReference type="ARBA" id="ARBA00022857"/>
    </source>
</evidence>
<protein>
    <submittedName>
        <fullName evidence="4">NADPH quinone oxidoreductase, PIG3 family protein</fullName>
    </submittedName>
</protein>
<dbReference type="Gene3D" id="3.40.50.720">
    <property type="entry name" value="NAD(P)-binding Rossmann-like Domain"/>
    <property type="match status" value="1"/>
</dbReference>
<keyword evidence="1" id="KW-0521">NADP</keyword>
<dbReference type="GO" id="GO:0016651">
    <property type="term" value="F:oxidoreductase activity, acting on NAD(P)H"/>
    <property type="evidence" value="ECO:0007669"/>
    <property type="project" value="TreeGrafter"/>
</dbReference>
<dbReference type="AlphaFoldDB" id="F4QP76"/>
<feature type="domain" description="Enoyl reductase (ER)" evidence="3">
    <location>
        <begin position="15"/>
        <end position="342"/>
    </location>
</feature>
<keyword evidence="2" id="KW-0560">Oxidoreductase</keyword>
<evidence type="ECO:0000313" key="4">
    <source>
        <dbReference type="EMBL" id="EGF91134.1"/>
    </source>
</evidence>
<dbReference type="Pfam" id="PF00107">
    <property type="entry name" value="ADH_zinc_N"/>
    <property type="match status" value="1"/>
</dbReference>
<gene>
    <name evidence="4" type="ORF">ABI_25480</name>
</gene>
<dbReference type="InterPro" id="IPR014189">
    <property type="entry name" value="Quinone_OxRdtase_PIG3"/>
</dbReference>
<reference evidence="5" key="1">
    <citation type="submission" date="2011-03" db="EMBL/GenBank/DDBJ databases">
        <title>Draft genome sequence of Brevundimonas diminuta.</title>
        <authorList>
            <person name="Brown P.J.B."/>
            <person name="Buechlein A."/>
            <person name="Hemmerich C."/>
            <person name="Brun Y.V."/>
        </authorList>
    </citation>
    <scope>NUCLEOTIDE SEQUENCE [LARGE SCALE GENOMIC DNA]</scope>
    <source>
        <strain evidence="5">C19</strain>
    </source>
</reference>